<keyword evidence="9" id="KW-0547">Nucleotide-binding</keyword>
<dbReference type="RefSeq" id="WP_153116863.1">
    <property type="nucleotide sequence ID" value="NZ_JACIGE010000008.1"/>
</dbReference>
<keyword evidence="13" id="KW-0902">Two-component regulatory system</keyword>
<dbReference type="GO" id="GO:0005524">
    <property type="term" value="F:ATP binding"/>
    <property type="evidence" value="ECO:0007669"/>
    <property type="project" value="UniProtKB-KW"/>
</dbReference>
<gene>
    <name evidence="18" type="ORF">GGD90_002392</name>
</gene>
<dbReference type="EMBL" id="JACIGE010000008">
    <property type="protein sequence ID" value="MBB4248006.1"/>
    <property type="molecule type" value="Genomic_DNA"/>
</dbReference>
<evidence type="ECO:0000313" key="18">
    <source>
        <dbReference type="EMBL" id="MBB4248006.1"/>
    </source>
</evidence>
<dbReference type="EC" id="2.7.13.3" evidence="3"/>
<keyword evidence="10 18" id="KW-0418">Kinase</keyword>
<dbReference type="CDD" id="cd06225">
    <property type="entry name" value="HAMP"/>
    <property type="match status" value="1"/>
</dbReference>
<keyword evidence="19" id="KW-1185">Reference proteome</keyword>
<evidence type="ECO:0000256" key="10">
    <source>
        <dbReference type="ARBA" id="ARBA00022777"/>
    </source>
</evidence>
<feature type="transmembrane region" description="Helical" evidence="15">
    <location>
        <begin position="171"/>
        <end position="190"/>
    </location>
</feature>
<accession>A0A840G809</accession>
<dbReference type="Pfam" id="PF00512">
    <property type="entry name" value="HisKA"/>
    <property type="match status" value="1"/>
</dbReference>
<reference evidence="18 19" key="1">
    <citation type="submission" date="2020-08" db="EMBL/GenBank/DDBJ databases">
        <title>Genome sequencing of Purple Non-Sulfur Bacteria from various extreme environments.</title>
        <authorList>
            <person name="Mayer M."/>
        </authorList>
    </citation>
    <scope>NUCLEOTIDE SEQUENCE [LARGE SCALE GENOMIC DNA]</scope>
    <source>
        <strain evidence="18 19">2761</strain>
    </source>
</reference>
<dbReference type="Gene3D" id="3.30.450.300">
    <property type="entry name" value="Sensor histidine kinase RisS, periplasmic domain"/>
    <property type="match status" value="1"/>
</dbReference>
<dbReference type="PRINTS" id="PR00344">
    <property type="entry name" value="BCTRLSENSOR"/>
</dbReference>
<evidence type="ECO:0000256" key="15">
    <source>
        <dbReference type="SAM" id="Phobius"/>
    </source>
</evidence>
<dbReference type="InterPro" id="IPR038421">
    <property type="entry name" value="RisS_PPD_sf"/>
</dbReference>
<dbReference type="InterPro" id="IPR003661">
    <property type="entry name" value="HisK_dim/P_dom"/>
</dbReference>
<dbReference type="InterPro" id="IPR005467">
    <property type="entry name" value="His_kinase_dom"/>
</dbReference>
<feature type="domain" description="Histidine kinase" evidence="16">
    <location>
        <begin position="251"/>
        <end position="451"/>
    </location>
</feature>
<dbReference type="Pfam" id="PF16524">
    <property type="entry name" value="RisS_PPD"/>
    <property type="match status" value="1"/>
</dbReference>
<keyword evidence="5" id="KW-0997">Cell inner membrane</keyword>
<keyword evidence="8 15" id="KW-0812">Transmembrane</keyword>
<dbReference type="Gene3D" id="1.10.287.130">
    <property type="match status" value="1"/>
</dbReference>
<evidence type="ECO:0000256" key="2">
    <source>
        <dbReference type="ARBA" id="ARBA00004429"/>
    </source>
</evidence>
<evidence type="ECO:0000256" key="1">
    <source>
        <dbReference type="ARBA" id="ARBA00000085"/>
    </source>
</evidence>
<dbReference type="OrthoDB" id="9804645at2"/>
<keyword evidence="6" id="KW-0597">Phosphoprotein</keyword>
<feature type="domain" description="HAMP" evidence="17">
    <location>
        <begin position="191"/>
        <end position="243"/>
    </location>
</feature>
<keyword evidence="11" id="KW-0067">ATP-binding</keyword>
<evidence type="ECO:0000256" key="14">
    <source>
        <dbReference type="ARBA" id="ARBA00023136"/>
    </source>
</evidence>
<evidence type="ECO:0000256" key="3">
    <source>
        <dbReference type="ARBA" id="ARBA00012438"/>
    </source>
</evidence>
<proteinExistence type="predicted"/>
<dbReference type="SMART" id="SM00304">
    <property type="entry name" value="HAMP"/>
    <property type="match status" value="1"/>
</dbReference>
<dbReference type="InterPro" id="IPR003660">
    <property type="entry name" value="HAMP_dom"/>
</dbReference>
<dbReference type="CDD" id="cd00082">
    <property type="entry name" value="HisKA"/>
    <property type="match status" value="1"/>
</dbReference>
<evidence type="ECO:0000259" key="16">
    <source>
        <dbReference type="PROSITE" id="PS50109"/>
    </source>
</evidence>
<evidence type="ECO:0000256" key="9">
    <source>
        <dbReference type="ARBA" id="ARBA00022741"/>
    </source>
</evidence>
<dbReference type="PROSITE" id="PS50885">
    <property type="entry name" value="HAMP"/>
    <property type="match status" value="1"/>
</dbReference>
<dbReference type="SMART" id="SM00388">
    <property type="entry name" value="HisKA"/>
    <property type="match status" value="1"/>
</dbReference>
<keyword evidence="7 18" id="KW-0808">Transferase</keyword>
<dbReference type="InterPro" id="IPR003594">
    <property type="entry name" value="HATPase_dom"/>
</dbReference>
<evidence type="ECO:0000256" key="13">
    <source>
        <dbReference type="ARBA" id="ARBA00023012"/>
    </source>
</evidence>
<dbReference type="Proteomes" id="UP000587070">
    <property type="component" value="Unassembled WGS sequence"/>
</dbReference>
<dbReference type="PANTHER" id="PTHR44936">
    <property type="entry name" value="SENSOR PROTEIN CREC"/>
    <property type="match status" value="1"/>
</dbReference>
<comment type="caution">
    <text evidence="18">The sequence shown here is derived from an EMBL/GenBank/DDBJ whole genome shotgun (WGS) entry which is preliminary data.</text>
</comment>
<comment type="subcellular location">
    <subcellularLocation>
        <location evidence="2">Cell inner membrane</location>
        <topology evidence="2">Multi-pass membrane protein</topology>
    </subcellularLocation>
</comment>
<dbReference type="SUPFAM" id="SSF158472">
    <property type="entry name" value="HAMP domain-like"/>
    <property type="match status" value="1"/>
</dbReference>
<evidence type="ECO:0000256" key="8">
    <source>
        <dbReference type="ARBA" id="ARBA00022692"/>
    </source>
</evidence>
<evidence type="ECO:0000256" key="11">
    <source>
        <dbReference type="ARBA" id="ARBA00022840"/>
    </source>
</evidence>
<dbReference type="Gene3D" id="1.10.8.500">
    <property type="entry name" value="HAMP domain in histidine kinase"/>
    <property type="match status" value="1"/>
</dbReference>
<dbReference type="InterPro" id="IPR036097">
    <property type="entry name" value="HisK_dim/P_sf"/>
</dbReference>
<evidence type="ECO:0000256" key="5">
    <source>
        <dbReference type="ARBA" id="ARBA00022519"/>
    </source>
</evidence>
<dbReference type="Pfam" id="PF00672">
    <property type="entry name" value="HAMP"/>
    <property type="match status" value="1"/>
</dbReference>
<dbReference type="AlphaFoldDB" id="A0A840G809"/>
<evidence type="ECO:0000256" key="12">
    <source>
        <dbReference type="ARBA" id="ARBA00022989"/>
    </source>
</evidence>
<dbReference type="InterPro" id="IPR032408">
    <property type="entry name" value="RisS_PPD"/>
</dbReference>
<dbReference type="SUPFAM" id="SSF55874">
    <property type="entry name" value="ATPase domain of HSP90 chaperone/DNA topoisomerase II/histidine kinase"/>
    <property type="match status" value="1"/>
</dbReference>
<evidence type="ECO:0000256" key="6">
    <source>
        <dbReference type="ARBA" id="ARBA00022553"/>
    </source>
</evidence>
<dbReference type="Pfam" id="PF02518">
    <property type="entry name" value="HATPase_c"/>
    <property type="match status" value="1"/>
</dbReference>
<protein>
    <recommendedName>
        <fullName evidence="3">histidine kinase</fullName>
        <ecNumber evidence="3">2.7.13.3</ecNumber>
    </recommendedName>
</protein>
<evidence type="ECO:0000256" key="4">
    <source>
        <dbReference type="ARBA" id="ARBA00022475"/>
    </source>
</evidence>
<evidence type="ECO:0000259" key="17">
    <source>
        <dbReference type="PROSITE" id="PS50885"/>
    </source>
</evidence>
<dbReference type="PROSITE" id="PS50109">
    <property type="entry name" value="HIS_KIN"/>
    <property type="match status" value="1"/>
</dbReference>
<comment type="catalytic activity">
    <reaction evidence="1">
        <text>ATP + protein L-histidine = ADP + protein N-phospho-L-histidine.</text>
        <dbReference type="EC" id="2.7.13.3"/>
    </reaction>
</comment>
<dbReference type="InterPro" id="IPR050980">
    <property type="entry name" value="2C_sensor_his_kinase"/>
</dbReference>
<keyword evidence="14 15" id="KW-0472">Membrane</keyword>
<name>A0A840G809_RHOTE</name>
<keyword evidence="12 15" id="KW-1133">Transmembrane helix</keyword>
<sequence>MRFFPRTLLARTFLLISLLLCFAVASWLALFALAEREPRARQVAQLTVSVVNLTRAALVAAEPARRRELLRELDAREGVRVFPAEPSDQIVPPPDGRFHLRIRELALAQLATDTRFASAVNGQSGLWVSFHLEPDGDVETIGGAHTDDPGEDEFWLMLPGSRAEHQFPWPWLAWAGLILALALLVAWLIVSRVSQPLRALAAAAAELGRGQRPEPLPERGSLELQQLAEAFNRMSEDLRRIDSERAETLAGISHDLRTPLARLRLEAEMSIVDADARAAVAADIEQMNAVIAQFLDFARGESGAPTAETDIDVIAGESVARSLRSGTAIRFSPGTLPPTHARPQALARAIDNLLDNARKYAENGIELVTRVDANGDRLIEVLDRGPGIPAEETERLKRPFTRLQNARSDAGGAGLGLAIVERIARLHGGSLELLPRPGGGLIARLRLPACGIE</sequence>
<evidence type="ECO:0000313" key="19">
    <source>
        <dbReference type="Proteomes" id="UP000587070"/>
    </source>
</evidence>
<dbReference type="InterPro" id="IPR004358">
    <property type="entry name" value="Sig_transdc_His_kin-like_C"/>
</dbReference>
<dbReference type="GO" id="GO:0005886">
    <property type="term" value="C:plasma membrane"/>
    <property type="evidence" value="ECO:0007669"/>
    <property type="project" value="UniProtKB-SubCell"/>
</dbReference>
<dbReference type="Gene3D" id="3.30.565.10">
    <property type="entry name" value="Histidine kinase-like ATPase, C-terminal domain"/>
    <property type="match status" value="1"/>
</dbReference>
<dbReference type="InterPro" id="IPR036890">
    <property type="entry name" value="HATPase_C_sf"/>
</dbReference>
<dbReference type="PANTHER" id="PTHR44936:SF5">
    <property type="entry name" value="SENSOR HISTIDINE KINASE ENVZ"/>
    <property type="match status" value="1"/>
</dbReference>
<organism evidence="18 19">
    <name type="scientific">Rhodocyclus tenuis</name>
    <name type="common">Rhodospirillum tenue</name>
    <dbReference type="NCBI Taxonomy" id="1066"/>
    <lineage>
        <taxon>Bacteria</taxon>
        <taxon>Pseudomonadati</taxon>
        <taxon>Pseudomonadota</taxon>
        <taxon>Betaproteobacteria</taxon>
        <taxon>Rhodocyclales</taxon>
        <taxon>Rhodocyclaceae</taxon>
        <taxon>Rhodocyclus</taxon>
    </lineage>
</organism>
<keyword evidence="4" id="KW-1003">Cell membrane</keyword>
<evidence type="ECO:0000256" key="7">
    <source>
        <dbReference type="ARBA" id="ARBA00022679"/>
    </source>
</evidence>
<dbReference type="SMART" id="SM00387">
    <property type="entry name" value="HATPase_c"/>
    <property type="match status" value="1"/>
</dbReference>
<dbReference type="GO" id="GO:0000155">
    <property type="term" value="F:phosphorelay sensor kinase activity"/>
    <property type="evidence" value="ECO:0007669"/>
    <property type="project" value="InterPro"/>
</dbReference>
<dbReference type="SUPFAM" id="SSF47384">
    <property type="entry name" value="Homodimeric domain of signal transducing histidine kinase"/>
    <property type="match status" value="1"/>
</dbReference>